<keyword evidence="3" id="KW-1185">Reference proteome</keyword>
<reference evidence="2 3" key="1">
    <citation type="journal article" date="2020" name="Fungal Divers.">
        <title>Resolving the Mortierellaceae phylogeny through synthesis of multi-gene phylogenetics and phylogenomics.</title>
        <authorList>
            <person name="Vandepol N."/>
            <person name="Liber J."/>
            <person name="Desiro A."/>
            <person name="Na H."/>
            <person name="Kennedy M."/>
            <person name="Barry K."/>
            <person name="Grigoriev I.V."/>
            <person name="Miller A.N."/>
            <person name="O'Donnell K."/>
            <person name="Stajich J.E."/>
            <person name="Bonito G."/>
        </authorList>
    </citation>
    <scope>NUCLEOTIDE SEQUENCE [LARGE SCALE GENOMIC DNA]</scope>
    <source>
        <strain evidence="2 3">AD045</strain>
    </source>
</reference>
<feature type="compositionally biased region" description="Pro residues" evidence="1">
    <location>
        <begin position="145"/>
        <end position="155"/>
    </location>
</feature>
<feature type="compositionally biased region" description="Basic and acidic residues" evidence="1">
    <location>
        <begin position="71"/>
        <end position="81"/>
    </location>
</feature>
<feature type="compositionally biased region" description="Polar residues" evidence="1">
    <location>
        <begin position="61"/>
        <end position="70"/>
    </location>
</feature>
<dbReference type="Proteomes" id="UP001194696">
    <property type="component" value="Unassembled WGS sequence"/>
</dbReference>
<proteinExistence type="predicted"/>
<feature type="region of interest" description="Disordered" evidence="1">
    <location>
        <begin position="1"/>
        <end position="245"/>
    </location>
</feature>
<dbReference type="EMBL" id="JAAAIM010002926">
    <property type="protein sequence ID" value="KAG0270962.1"/>
    <property type="molecule type" value="Genomic_DNA"/>
</dbReference>
<evidence type="ECO:0000313" key="3">
    <source>
        <dbReference type="Proteomes" id="UP001194696"/>
    </source>
</evidence>
<sequence>MHEEEAEEHLAATEISEETVVEREMPQPVKNKVLPPTRQTSRPQPTEIATYEVEHAEGVQETGSQEQRSGGSHEEEQHRGVDEEDDEEETLHRRVRKMHVSPRPVYMPKPTPMPAPPTSQERKKKRLATPPQTQAETPVTVLRPSPRPSPRPAPRPIGGMARSSQEPLSIGVIGHRAGNSEDRRSNSSATYEGGNVAPKTPTEPSVDTKRMSLQRSPSSPPVIPKKPLALRSPRRDNSQDDNLEA</sequence>
<organism evidence="2 3">
    <name type="scientific">Linnemannia gamsii</name>
    <dbReference type="NCBI Taxonomy" id="64522"/>
    <lineage>
        <taxon>Eukaryota</taxon>
        <taxon>Fungi</taxon>
        <taxon>Fungi incertae sedis</taxon>
        <taxon>Mucoromycota</taxon>
        <taxon>Mortierellomycotina</taxon>
        <taxon>Mortierellomycetes</taxon>
        <taxon>Mortierellales</taxon>
        <taxon>Mortierellaceae</taxon>
        <taxon>Linnemannia</taxon>
    </lineage>
</organism>
<name>A0ABQ7JGZ2_9FUNG</name>
<evidence type="ECO:0000256" key="1">
    <source>
        <dbReference type="SAM" id="MobiDB-lite"/>
    </source>
</evidence>
<feature type="compositionally biased region" description="Pro residues" evidence="1">
    <location>
        <begin position="105"/>
        <end position="117"/>
    </location>
</feature>
<evidence type="ECO:0000313" key="2">
    <source>
        <dbReference type="EMBL" id="KAG0270962.1"/>
    </source>
</evidence>
<comment type="caution">
    <text evidence="2">The sequence shown here is derived from an EMBL/GenBank/DDBJ whole genome shotgun (WGS) entry which is preliminary data.</text>
</comment>
<gene>
    <name evidence="2" type="ORF">BGZ96_006086</name>
</gene>
<feature type="compositionally biased region" description="Basic and acidic residues" evidence="1">
    <location>
        <begin position="1"/>
        <end position="11"/>
    </location>
</feature>
<feature type="compositionally biased region" description="Low complexity" evidence="1">
    <location>
        <begin position="35"/>
        <end position="46"/>
    </location>
</feature>
<protein>
    <submittedName>
        <fullName evidence="2">Uncharacterized protein</fullName>
    </submittedName>
</protein>
<accession>A0ABQ7JGZ2</accession>